<gene>
    <name evidence="2" type="ORF">HPULCUR_007914</name>
</gene>
<accession>A0ABP9Y642</accession>
<reference evidence="2 3" key="1">
    <citation type="submission" date="2024-04" db="EMBL/GenBank/DDBJ databases">
        <title>genome sequences of Mucor flavus KT1a and Helicostylum pulchrum KT1b strains isolation_sourced from the surface of a dry-aged beef.</title>
        <authorList>
            <person name="Toyotome T."/>
            <person name="Hosono M."/>
            <person name="Torimaru M."/>
            <person name="Fukuda K."/>
            <person name="Mikami N."/>
        </authorList>
    </citation>
    <scope>NUCLEOTIDE SEQUENCE [LARGE SCALE GENOMIC DNA]</scope>
    <source>
        <strain evidence="2 3">KT1b</strain>
    </source>
</reference>
<dbReference type="Gene3D" id="1.20.5.170">
    <property type="match status" value="1"/>
</dbReference>
<keyword evidence="3" id="KW-1185">Reference proteome</keyword>
<evidence type="ECO:0000313" key="2">
    <source>
        <dbReference type="EMBL" id="GAA5802449.1"/>
    </source>
</evidence>
<keyword evidence="1" id="KW-0175">Coiled coil</keyword>
<name>A0ABP9Y642_9FUNG</name>
<dbReference type="Proteomes" id="UP001476247">
    <property type="component" value="Unassembled WGS sequence"/>
</dbReference>
<protein>
    <submittedName>
        <fullName evidence="2">Uncharacterized protein</fullName>
    </submittedName>
</protein>
<organism evidence="2 3">
    <name type="scientific">Helicostylum pulchrum</name>
    <dbReference type="NCBI Taxonomy" id="562976"/>
    <lineage>
        <taxon>Eukaryota</taxon>
        <taxon>Fungi</taxon>
        <taxon>Fungi incertae sedis</taxon>
        <taxon>Mucoromycota</taxon>
        <taxon>Mucoromycotina</taxon>
        <taxon>Mucoromycetes</taxon>
        <taxon>Mucorales</taxon>
        <taxon>Mucorineae</taxon>
        <taxon>Mucoraceae</taxon>
        <taxon>Helicostylum</taxon>
    </lineage>
</organism>
<proteinExistence type="predicted"/>
<dbReference type="EMBL" id="BAABUJ010000023">
    <property type="protein sequence ID" value="GAA5802449.1"/>
    <property type="molecule type" value="Genomic_DNA"/>
</dbReference>
<comment type="caution">
    <text evidence="2">The sequence shown here is derived from an EMBL/GenBank/DDBJ whole genome shotgun (WGS) entry which is preliminary data.</text>
</comment>
<feature type="coiled-coil region" evidence="1">
    <location>
        <begin position="86"/>
        <end position="127"/>
    </location>
</feature>
<evidence type="ECO:0000256" key="1">
    <source>
        <dbReference type="SAM" id="Coils"/>
    </source>
</evidence>
<sequence length="199" mass="22874">MFTTSASSIAIVIEYIATERIRSIFFSAQLCFYIFVLIEKDFISFVDEAIAMVLPKEVARFFVQNAQKRLRKKELEEKLSVRARQLRSYVNACEKLKDAFVKAKEKEEALEEELGLAERRLEKSDDRVRFLLKAIEDLSVTKTSLSQKIADMNTSMSAIPAKHEKDLAKMHQEHFVTINNLKKENASLKAKLSDGFVFV</sequence>
<evidence type="ECO:0000313" key="3">
    <source>
        <dbReference type="Proteomes" id="UP001476247"/>
    </source>
</evidence>